<evidence type="ECO:0000256" key="1">
    <source>
        <dbReference type="ARBA" id="ARBA00010858"/>
    </source>
</evidence>
<protein>
    <recommendedName>
        <fullName evidence="6">Oleosin</fullName>
    </recommendedName>
</protein>
<dbReference type="EMBL" id="CACVBM020001052">
    <property type="protein sequence ID" value="CAA7026935.1"/>
    <property type="molecule type" value="Genomic_DNA"/>
</dbReference>
<dbReference type="GO" id="GO:0019915">
    <property type="term" value="P:lipid storage"/>
    <property type="evidence" value="ECO:0007669"/>
    <property type="project" value="TreeGrafter"/>
</dbReference>
<feature type="region of interest" description="Disordered" evidence="7">
    <location>
        <begin position="93"/>
        <end position="190"/>
    </location>
</feature>
<keyword evidence="5 8" id="KW-0472">Membrane</keyword>
<dbReference type="GO" id="GO:0005576">
    <property type="term" value="C:extracellular region"/>
    <property type="evidence" value="ECO:0007669"/>
    <property type="project" value="TreeGrafter"/>
</dbReference>
<evidence type="ECO:0000256" key="5">
    <source>
        <dbReference type="ARBA" id="ARBA00023136"/>
    </source>
</evidence>
<dbReference type="PANTHER" id="PTHR33203">
    <property type="entry name" value="OLEOSIN"/>
    <property type="match status" value="1"/>
</dbReference>
<dbReference type="AlphaFoldDB" id="A0A6D2IIS7"/>
<dbReference type="GO" id="GO:0009791">
    <property type="term" value="P:post-embryonic development"/>
    <property type="evidence" value="ECO:0007669"/>
    <property type="project" value="UniProtKB-ARBA"/>
</dbReference>
<feature type="transmembrane region" description="Helical" evidence="8">
    <location>
        <begin position="37"/>
        <end position="58"/>
    </location>
</feature>
<evidence type="ECO:0000256" key="7">
    <source>
        <dbReference type="SAM" id="MobiDB-lite"/>
    </source>
</evidence>
<dbReference type="GO" id="GO:0012511">
    <property type="term" value="C:monolayer-surrounded lipid storage body"/>
    <property type="evidence" value="ECO:0007669"/>
    <property type="project" value="InterPro"/>
</dbReference>
<evidence type="ECO:0000256" key="8">
    <source>
        <dbReference type="SAM" id="Phobius"/>
    </source>
</evidence>
<evidence type="ECO:0000313" key="10">
    <source>
        <dbReference type="Proteomes" id="UP000467841"/>
    </source>
</evidence>
<dbReference type="Pfam" id="PF01277">
    <property type="entry name" value="Oleosin"/>
    <property type="match status" value="1"/>
</dbReference>
<organism evidence="9 10">
    <name type="scientific">Microthlaspi erraticum</name>
    <dbReference type="NCBI Taxonomy" id="1685480"/>
    <lineage>
        <taxon>Eukaryota</taxon>
        <taxon>Viridiplantae</taxon>
        <taxon>Streptophyta</taxon>
        <taxon>Embryophyta</taxon>
        <taxon>Tracheophyta</taxon>
        <taxon>Spermatophyta</taxon>
        <taxon>Magnoliopsida</taxon>
        <taxon>eudicotyledons</taxon>
        <taxon>Gunneridae</taxon>
        <taxon>Pentapetalae</taxon>
        <taxon>rosids</taxon>
        <taxon>malvids</taxon>
        <taxon>Brassicales</taxon>
        <taxon>Brassicaceae</taxon>
        <taxon>Coluteocarpeae</taxon>
        <taxon>Microthlaspi</taxon>
    </lineage>
</organism>
<proteinExistence type="inferred from homology"/>
<dbReference type="GO" id="GO:0016020">
    <property type="term" value="C:membrane"/>
    <property type="evidence" value="ECO:0007669"/>
    <property type="project" value="UniProtKB-SubCell"/>
</dbReference>
<feature type="transmembrane region" description="Helical" evidence="8">
    <location>
        <begin position="12"/>
        <end position="30"/>
    </location>
</feature>
<feature type="transmembrane region" description="Helical" evidence="8">
    <location>
        <begin position="64"/>
        <end position="85"/>
    </location>
</feature>
<evidence type="ECO:0000256" key="4">
    <source>
        <dbReference type="ARBA" id="ARBA00022989"/>
    </source>
</evidence>
<evidence type="ECO:0000256" key="2">
    <source>
        <dbReference type="ARBA" id="ARBA00022677"/>
    </source>
</evidence>
<keyword evidence="10" id="KW-1185">Reference proteome</keyword>
<reference evidence="9" key="1">
    <citation type="submission" date="2020-01" db="EMBL/GenBank/DDBJ databases">
        <authorList>
            <person name="Mishra B."/>
        </authorList>
    </citation>
    <scope>NUCLEOTIDE SEQUENCE [LARGE SCALE GENOMIC DNA]</scope>
</reference>
<dbReference type="PANTHER" id="PTHR33203:SF52">
    <property type="entry name" value="GLYCINE-RICH PROTEIN-RELATED"/>
    <property type="match status" value="1"/>
</dbReference>
<keyword evidence="2 6" id="KW-0551">Lipid droplet</keyword>
<comment type="subcellular location">
    <subcellularLocation>
        <location evidence="6">Lipid droplet</location>
    </subcellularLocation>
    <subcellularLocation>
        <location evidence="6">Membrane</location>
        <topology evidence="6">Multi-pass membrane protein</topology>
    </subcellularLocation>
</comment>
<evidence type="ECO:0000256" key="3">
    <source>
        <dbReference type="ARBA" id="ARBA00022692"/>
    </source>
</evidence>
<dbReference type="InterPro" id="IPR000136">
    <property type="entry name" value="Oleosin"/>
</dbReference>
<keyword evidence="3 8" id="KW-0812">Transmembrane</keyword>
<accession>A0A6D2IIS7</accession>
<dbReference type="PROSITE" id="PS00811">
    <property type="entry name" value="OLEOSINS"/>
    <property type="match status" value="1"/>
</dbReference>
<evidence type="ECO:0000313" key="9">
    <source>
        <dbReference type="EMBL" id="CAA7026935.1"/>
    </source>
</evidence>
<comment type="similarity">
    <text evidence="1 6">Belongs to the oleosin family.</text>
</comment>
<evidence type="ECO:0000256" key="6">
    <source>
        <dbReference type="RuleBase" id="RU000540"/>
    </source>
</evidence>
<sequence>MLSCFVPIVQVFQLVIASVASAVLFAFAGLTLAGSVVALIVATPIFLIFSPVLVPATIATTLLATNVSAGALFGVTAVALIIWLLKHRMGVKPKDNPPPQGAPPTGAAAGGSAGGSADKPPEMPAGGSADKPPGGPTDKPAGGPTDKPAGGPTDKPAGGPTDKPSGGPAGKPIGGSADKPAGKKKPPMYR</sequence>
<dbReference type="Proteomes" id="UP000467841">
    <property type="component" value="Unassembled WGS sequence"/>
</dbReference>
<keyword evidence="4 8" id="KW-1133">Transmembrane helix</keyword>
<comment type="caution">
    <text evidence="9">The sequence shown here is derived from an EMBL/GenBank/DDBJ whole genome shotgun (WGS) entry which is preliminary data.</text>
</comment>
<gene>
    <name evidence="9" type="ORF">MERR_LOCUS14170</name>
</gene>
<dbReference type="OrthoDB" id="1106044at2759"/>
<name>A0A6D2IIS7_9BRAS</name>
<dbReference type="GO" id="GO:0048608">
    <property type="term" value="P:reproductive structure development"/>
    <property type="evidence" value="ECO:0007669"/>
    <property type="project" value="UniProtKB-ARBA"/>
</dbReference>